<feature type="compositionally biased region" description="Low complexity" evidence="1">
    <location>
        <begin position="68"/>
        <end position="86"/>
    </location>
</feature>
<feature type="region of interest" description="Disordered" evidence="1">
    <location>
        <begin position="183"/>
        <end position="282"/>
    </location>
</feature>
<dbReference type="AlphaFoldDB" id="A0ABD2KMD1"/>
<feature type="region of interest" description="Disordered" evidence="1">
    <location>
        <begin position="373"/>
        <end position="408"/>
    </location>
</feature>
<reference evidence="2 3" key="1">
    <citation type="submission" date="2024-10" db="EMBL/GenBank/DDBJ databases">
        <authorList>
            <person name="Kim D."/>
        </authorList>
    </citation>
    <scope>NUCLEOTIDE SEQUENCE [LARGE SCALE GENOMIC DNA]</scope>
    <source>
        <strain evidence="2">Taebaek</strain>
    </source>
</reference>
<feature type="compositionally biased region" description="Low complexity" evidence="1">
    <location>
        <begin position="250"/>
        <end position="267"/>
    </location>
</feature>
<organism evidence="2 3">
    <name type="scientific">Heterodera schachtii</name>
    <name type="common">Sugarbeet cyst nematode worm</name>
    <name type="synonym">Tylenchus schachtii</name>
    <dbReference type="NCBI Taxonomy" id="97005"/>
    <lineage>
        <taxon>Eukaryota</taxon>
        <taxon>Metazoa</taxon>
        <taxon>Ecdysozoa</taxon>
        <taxon>Nematoda</taxon>
        <taxon>Chromadorea</taxon>
        <taxon>Rhabditida</taxon>
        <taxon>Tylenchina</taxon>
        <taxon>Tylenchomorpha</taxon>
        <taxon>Tylenchoidea</taxon>
        <taxon>Heteroderidae</taxon>
        <taxon>Heteroderinae</taxon>
        <taxon>Heterodera</taxon>
    </lineage>
</organism>
<feature type="compositionally biased region" description="Low complexity" evidence="1">
    <location>
        <begin position="200"/>
        <end position="219"/>
    </location>
</feature>
<feature type="region of interest" description="Disordered" evidence="1">
    <location>
        <begin position="107"/>
        <end position="139"/>
    </location>
</feature>
<feature type="region of interest" description="Disordered" evidence="1">
    <location>
        <begin position="47"/>
        <end position="86"/>
    </location>
</feature>
<accession>A0ABD2KMD1</accession>
<evidence type="ECO:0000313" key="3">
    <source>
        <dbReference type="Proteomes" id="UP001620645"/>
    </source>
</evidence>
<feature type="compositionally biased region" description="Pro residues" evidence="1">
    <location>
        <begin position="114"/>
        <end position="139"/>
    </location>
</feature>
<feature type="region of interest" description="Disordered" evidence="1">
    <location>
        <begin position="629"/>
        <end position="688"/>
    </location>
</feature>
<feature type="compositionally biased region" description="Basic residues" evidence="1">
    <location>
        <begin position="379"/>
        <end position="391"/>
    </location>
</feature>
<evidence type="ECO:0000256" key="1">
    <source>
        <dbReference type="SAM" id="MobiDB-lite"/>
    </source>
</evidence>
<dbReference type="Proteomes" id="UP001620645">
    <property type="component" value="Unassembled WGS sequence"/>
</dbReference>
<dbReference type="EMBL" id="JBICCN010000007">
    <property type="protein sequence ID" value="KAL3104102.1"/>
    <property type="molecule type" value="Genomic_DNA"/>
</dbReference>
<name>A0ABD2KMD1_HETSC</name>
<feature type="compositionally biased region" description="Basic and acidic residues" evidence="1">
    <location>
        <begin position="679"/>
        <end position="688"/>
    </location>
</feature>
<gene>
    <name evidence="2" type="ORF">niasHS_002129</name>
</gene>
<sequence length="688" mass="71603">MASAASNANNFSLSDPNSRTILHGINSRLNDIDMKVSLLLEMFTSSAPSTRSSANNGGNSVPPPPVPSSSAHLLSPPPLSSAGSSDSVASAMATAAQFAAMLNGINPTQCQQRSPPPPPPSAAAHAPPPAPLAPHPSPFLFLPPPPLSVPSAPPSSAAAAAAHFASLINDTFGGLFASQQQQNTAAATAAHEQKHFGQGNNDATNRNNANNTSTSPSVNISASEAKESANTGASSFAVGGAVVDSRRRGSVSPRPASTAAVSVAADSAADHRQSKRRTSTPLRDCDGESFSLASINGLMLLNGANNGCGGAFGRGTEANSPLSPTSSNASAAVPVASAMENEFKFGGGVPNGNAFVDLGQYPHHLAKTAATVAQNGSGGRKHSSAQAKQRKSPMGTTAPNGRKTMPNKLTNGNGTFYLQVTPTSPSSSGGILLGHSFPDGAVKRAAEKAARNAQGTQPKVFAWQILRESINDEELKNIQISLRTFHGETAANLLARQLPKIRIVVEQTMSYFKWDEMPNEVQLTKAKLILSHLKNNAKVRNWTLREGRPSRLANISMASNGKATEASSEEVRCSSGAAAASTASFVPSSDSPHNQPGSHAIDWKTYAALLSSPSGADLMAAMFSSAAALGPTKSHGEEEEEESERGEGQENGGEEETTRKGRTTKRTVKDEETEEAEGEERQEKRMEL</sequence>
<proteinExistence type="predicted"/>
<evidence type="ECO:0000313" key="2">
    <source>
        <dbReference type="EMBL" id="KAL3104102.1"/>
    </source>
</evidence>
<keyword evidence="3" id="KW-1185">Reference proteome</keyword>
<comment type="caution">
    <text evidence="2">The sequence shown here is derived from an EMBL/GenBank/DDBJ whole genome shotgun (WGS) entry which is preliminary data.</text>
</comment>
<protein>
    <submittedName>
        <fullName evidence="2">Uncharacterized protein</fullName>
    </submittedName>
</protein>